<evidence type="ECO:0000256" key="6">
    <source>
        <dbReference type="RuleBase" id="RU000488"/>
    </source>
</evidence>
<comment type="similarity">
    <text evidence="2 6">Belongs to the mitochondrial carrier (TC 2.A.29) family.</text>
</comment>
<dbReference type="PANTHER" id="PTHR46181">
    <property type="entry name" value="MITOCHONDRIAL GLYCINE TRANSPORTER"/>
    <property type="match status" value="1"/>
</dbReference>
<dbReference type="AlphaFoldDB" id="A0A8C2L763"/>
<dbReference type="PROSITE" id="PS50920">
    <property type="entry name" value="SOLCAR"/>
    <property type="match status" value="2"/>
</dbReference>
<dbReference type="Gene3D" id="1.50.40.10">
    <property type="entry name" value="Mitochondrial carrier domain"/>
    <property type="match status" value="1"/>
</dbReference>
<dbReference type="GO" id="GO:0016020">
    <property type="term" value="C:membrane"/>
    <property type="evidence" value="ECO:0007669"/>
    <property type="project" value="UniProtKB-SubCell"/>
</dbReference>
<reference evidence="7" key="1">
    <citation type="submission" date="2025-08" db="UniProtKB">
        <authorList>
            <consortium name="Ensembl"/>
        </authorList>
    </citation>
    <scope>IDENTIFICATION</scope>
</reference>
<feature type="repeat" description="Solcar" evidence="5">
    <location>
        <begin position="7"/>
        <end position="97"/>
    </location>
</feature>
<dbReference type="SUPFAM" id="SSF103506">
    <property type="entry name" value="Mitochondrial carrier"/>
    <property type="match status" value="1"/>
</dbReference>
<keyword evidence="6" id="KW-0813">Transport</keyword>
<evidence type="ECO:0000256" key="1">
    <source>
        <dbReference type="ARBA" id="ARBA00004141"/>
    </source>
</evidence>
<evidence type="ECO:0000313" key="7">
    <source>
        <dbReference type="Ensembl" id="ENSCCRP00020118949.1"/>
    </source>
</evidence>
<evidence type="ECO:0000256" key="2">
    <source>
        <dbReference type="ARBA" id="ARBA00006375"/>
    </source>
</evidence>
<dbReference type="InterPro" id="IPR018108">
    <property type="entry name" value="MCP_transmembrane"/>
</dbReference>
<organism evidence="7 8">
    <name type="scientific">Cyprinus carpio</name>
    <name type="common">Common carp</name>
    <dbReference type="NCBI Taxonomy" id="7962"/>
    <lineage>
        <taxon>Eukaryota</taxon>
        <taxon>Metazoa</taxon>
        <taxon>Chordata</taxon>
        <taxon>Craniata</taxon>
        <taxon>Vertebrata</taxon>
        <taxon>Euteleostomi</taxon>
        <taxon>Actinopterygii</taxon>
        <taxon>Neopterygii</taxon>
        <taxon>Teleostei</taxon>
        <taxon>Ostariophysi</taxon>
        <taxon>Cypriniformes</taxon>
        <taxon>Cyprinidae</taxon>
        <taxon>Cyprininae</taxon>
        <taxon>Cyprinus</taxon>
    </lineage>
</organism>
<evidence type="ECO:0000256" key="5">
    <source>
        <dbReference type="PROSITE-ProRule" id="PRU00282"/>
    </source>
</evidence>
<keyword evidence="4 5" id="KW-0472">Membrane</keyword>
<keyword evidence="3 5" id="KW-0812">Transmembrane</keyword>
<feature type="repeat" description="Solcar" evidence="5">
    <location>
        <begin position="104"/>
        <end position="188"/>
    </location>
</feature>
<dbReference type="GO" id="GO:0015187">
    <property type="term" value="F:glycine transmembrane transporter activity"/>
    <property type="evidence" value="ECO:0007669"/>
    <property type="project" value="TreeGrafter"/>
</dbReference>
<dbReference type="FunFam" id="1.50.40.10:FF:000118">
    <property type="entry name" value="Mitochondrial glycine transporter"/>
    <property type="match status" value="1"/>
</dbReference>
<name>A0A8C2L763_CYPCA</name>
<comment type="subcellular location">
    <subcellularLocation>
        <location evidence="1">Membrane</location>
        <topology evidence="1">Multi-pass membrane protein</topology>
    </subcellularLocation>
</comment>
<dbReference type="InterPro" id="IPR023395">
    <property type="entry name" value="MCP_dom_sf"/>
</dbReference>
<evidence type="ECO:0000256" key="3">
    <source>
        <dbReference type="ARBA" id="ARBA00022692"/>
    </source>
</evidence>
<dbReference type="Pfam" id="PF00153">
    <property type="entry name" value="Mito_carr"/>
    <property type="match status" value="3"/>
</dbReference>
<accession>A0A8C2L763</accession>
<sequence>MEFSLAHPAVKAFMCGSLSGTCSTLLFQPLDLVKTRLQTLQNGVQPGSGRVGMVTVFVSVLRTEKLLGLWRGVSPSFVRCIPGVGIYFSTYFTLKQHFFANGAPGPLQAVLLGAGARCVAGVCMLPVTVIKTRFESGRYKYSSVLGALRCVCRTEGPKALFSGLTATLLRDAPFSGIYVMIYSQAKYTLPQEISQSSYAPLANFGCGVLAGVLASIVTQPADVVKTHVQVSPDVFSRTSDVIRYIYKVTDALILPTCTSVWHCFQTGFHKHFKHHRSYHSYIRSPVRTLKNQLAVPFEFWKKITHLMFKSAKFFRFKKVCRFGWASLKRVL</sequence>
<evidence type="ECO:0000256" key="4">
    <source>
        <dbReference type="ARBA" id="ARBA00023136"/>
    </source>
</evidence>
<dbReference type="GO" id="GO:0005739">
    <property type="term" value="C:mitochondrion"/>
    <property type="evidence" value="ECO:0007669"/>
    <property type="project" value="TreeGrafter"/>
</dbReference>
<protein>
    <submittedName>
        <fullName evidence="7">Solute carrier family 25 member 38</fullName>
    </submittedName>
</protein>
<dbReference type="PANTHER" id="PTHR46181:SF1">
    <property type="entry name" value="MITOCHONDRIAL GLYCINE TRANSPORTER A"/>
    <property type="match status" value="1"/>
</dbReference>
<dbReference type="Proteomes" id="UP000694701">
    <property type="component" value="Unplaced"/>
</dbReference>
<dbReference type="GO" id="GO:1904983">
    <property type="term" value="P:glycine import into mitochondrion"/>
    <property type="evidence" value="ECO:0007669"/>
    <property type="project" value="TreeGrafter"/>
</dbReference>
<proteinExistence type="inferred from homology"/>
<dbReference type="Ensembl" id="ENSCCRT00020129616.1">
    <property type="protein sequence ID" value="ENSCCRP00020118949.1"/>
    <property type="gene ID" value="ENSCCRG00020053391.1"/>
</dbReference>
<evidence type="ECO:0000313" key="8">
    <source>
        <dbReference type="Proteomes" id="UP000694701"/>
    </source>
</evidence>